<dbReference type="FunFam" id="3.40.50.1980:FF:000001">
    <property type="entry name" value="Histidinol dehydrogenase"/>
    <property type="match status" value="1"/>
</dbReference>
<protein>
    <recommendedName>
        <fullName evidence="5 11">Histidinol dehydrogenase</fullName>
        <shortName evidence="11 12">HDH</shortName>
        <ecNumber evidence="4 11">1.1.1.23</ecNumber>
    </recommendedName>
</protein>
<evidence type="ECO:0000256" key="7">
    <source>
        <dbReference type="ARBA" id="ARBA00022833"/>
    </source>
</evidence>
<evidence type="ECO:0000256" key="5">
    <source>
        <dbReference type="ARBA" id="ARBA00016531"/>
    </source>
</evidence>
<dbReference type="EC" id="1.1.1.23" evidence="4 11"/>
<keyword evidence="11 12" id="KW-0520">NAD</keyword>
<dbReference type="NCBIfam" id="TIGR00069">
    <property type="entry name" value="hisD"/>
    <property type="match status" value="1"/>
</dbReference>
<dbReference type="OrthoDB" id="36308at2157"/>
<keyword evidence="7 11" id="KW-0862">Zinc</keyword>
<evidence type="ECO:0000256" key="15">
    <source>
        <dbReference type="PIRSR" id="PIRSR000099-3"/>
    </source>
</evidence>
<keyword evidence="8 11" id="KW-0560">Oxidoreductase</keyword>
<gene>
    <name evidence="11" type="primary">hisD</name>
    <name evidence="18" type="ordered locus">Mfer_0590</name>
</gene>
<sequence>MEVVVFKKEKIENLIKRSEIDISTVIPKVSEIIREVKECGDEALINLTRKFDGVEIDKIKVTKDEIKRSYKRLDDSIIHALKKASKNIKKFHERQIPKEWFINNDIYAGQIIRPIESVGCYIPGGRAVYPSTALMTIIPAKVAGVKRVVCCTPPQENGFVDDATLVAADIAGADEIYKVGGVQAIAALAYGTETIRPVNKIVGPGNIFVTAAKKLVYGDVDIDFLAGPSEVLIIADENAKEEYITAEMLAQAEHDPQASSVLVTNSTKIANNVRSLIKKKIKKYKRREIIEKSLKENGKIVITKNIRESIDFANKYAPEHLVLMVKNPEKYLKYINNAGSIFLGDNTPVSAGDYGLGSNHVLPTGGFAKACGGLSTESFIKKITVQKLSKKGLLSLKDIVIPLSEYEGLDGHAKSFKKRLEVLKSEHDKC</sequence>
<keyword evidence="19" id="KW-1185">Reference proteome</keyword>
<evidence type="ECO:0000256" key="16">
    <source>
        <dbReference type="PIRSR" id="PIRSR000099-4"/>
    </source>
</evidence>
<evidence type="ECO:0000256" key="10">
    <source>
        <dbReference type="ARBA" id="ARBA00049489"/>
    </source>
</evidence>
<evidence type="ECO:0000256" key="1">
    <source>
        <dbReference type="ARBA" id="ARBA00003850"/>
    </source>
</evidence>
<evidence type="ECO:0000256" key="9">
    <source>
        <dbReference type="ARBA" id="ARBA00023102"/>
    </source>
</evidence>
<dbReference type="EMBL" id="CP002278">
    <property type="protein sequence ID" value="ADP77389.1"/>
    <property type="molecule type" value="Genomic_DNA"/>
</dbReference>
<comment type="function">
    <text evidence="1 11 12">Catalyzes the sequential NAD-dependent oxidations of L-histidinol to L-histidinaldehyde and then to L-histidine.</text>
</comment>
<feature type="active site" description="Proton acceptor" evidence="11 13">
    <location>
        <position position="319"/>
    </location>
</feature>
<reference evidence="18 19" key="1">
    <citation type="journal article" date="2010" name="Stand. Genomic Sci.">
        <title>Complete genome sequence of Methanothermus fervidus type strain (V24S).</title>
        <authorList>
            <person name="Anderson I."/>
            <person name="Djao O.D."/>
            <person name="Misra M."/>
            <person name="Chertkov O."/>
            <person name="Nolan M."/>
            <person name="Lucas S."/>
            <person name="Lapidus A."/>
            <person name="Del Rio T.G."/>
            <person name="Tice H."/>
            <person name="Cheng J.F."/>
            <person name="Tapia R."/>
            <person name="Han C."/>
            <person name="Goodwin L."/>
            <person name="Pitluck S."/>
            <person name="Liolios K."/>
            <person name="Ivanova N."/>
            <person name="Mavromatis K."/>
            <person name="Mikhailova N."/>
            <person name="Pati A."/>
            <person name="Brambilla E."/>
            <person name="Chen A."/>
            <person name="Palaniappan K."/>
            <person name="Land M."/>
            <person name="Hauser L."/>
            <person name="Chang Y.J."/>
            <person name="Jeffries C.D."/>
            <person name="Sikorski J."/>
            <person name="Spring S."/>
            <person name="Rohde M."/>
            <person name="Eichinger K."/>
            <person name="Huber H."/>
            <person name="Wirth R."/>
            <person name="Goker M."/>
            <person name="Detter J.C."/>
            <person name="Woyke T."/>
            <person name="Bristow J."/>
            <person name="Eisen J.A."/>
            <person name="Markowitz V."/>
            <person name="Hugenholtz P."/>
            <person name="Klenk H.P."/>
            <person name="Kyrpides N.C."/>
        </authorList>
    </citation>
    <scope>NUCLEOTIDE SEQUENCE [LARGE SCALE GENOMIC DNA]</scope>
    <source>
        <strain evidence="19">ATCC 43054 / DSM 2088 / JCM 10308 / V24 S</strain>
    </source>
</reference>
<feature type="binding site" evidence="11 16">
    <location>
        <position position="353"/>
    </location>
    <ligand>
        <name>Zn(2+)</name>
        <dbReference type="ChEBI" id="CHEBI:29105"/>
    </ligand>
</feature>
<feature type="binding site" evidence="11 15">
    <location>
        <position position="412"/>
    </location>
    <ligand>
        <name>substrate</name>
    </ligand>
</feature>
<dbReference type="HOGENOM" id="CLU_006732_3_0_2"/>
<evidence type="ECO:0000256" key="13">
    <source>
        <dbReference type="PIRSR" id="PIRSR000099-1"/>
    </source>
</evidence>
<dbReference type="PANTHER" id="PTHR21256">
    <property type="entry name" value="HISTIDINOL DEHYDROGENASE HDH"/>
    <property type="match status" value="1"/>
</dbReference>
<dbReference type="InterPro" id="IPR001692">
    <property type="entry name" value="Histidinol_DH_CS"/>
</dbReference>
<proteinExistence type="inferred from homology"/>
<dbReference type="Gene3D" id="1.20.5.1300">
    <property type="match status" value="1"/>
</dbReference>
<feature type="binding site" evidence="11 14">
    <location>
        <position position="121"/>
    </location>
    <ligand>
        <name>NAD(+)</name>
        <dbReference type="ChEBI" id="CHEBI:57540"/>
    </ligand>
</feature>
<comment type="cofactor">
    <cofactor evidence="11 16">
        <name>Zn(2+)</name>
        <dbReference type="ChEBI" id="CHEBI:29105"/>
    </cofactor>
    <text evidence="11 16">Binds 1 zinc ion per subunit.</text>
</comment>
<comment type="pathway">
    <text evidence="2 11 12">Amino-acid biosynthesis; L-histidine biosynthesis; L-histidine from 5-phospho-alpha-D-ribose 1-diphosphate: step 9/9.</text>
</comment>
<keyword evidence="6 11" id="KW-0479">Metal-binding</keyword>
<keyword evidence="11 12" id="KW-0028">Amino-acid biosynthesis</keyword>
<feature type="binding site" evidence="11 16">
    <location>
        <position position="254"/>
    </location>
    <ligand>
        <name>Zn(2+)</name>
        <dbReference type="ChEBI" id="CHEBI:29105"/>
    </ligand>
</feature>
<dbReference type="InterPro" id="IPR012131">
    <property type="entry name" value="Hstdl_DH"/>
</dbReference>
<dbReference type="Proteomes" id="UP000002315">
    <property type="component" value="Chromosome"/>
</dbReference>
<dbReference type="InterPro" id="IPR016161">
    <property type="entry name" value="Ald_DH/histidinol_DH"/>
</dbReference>
<dbReference type="STRING" id="523846.Mfer_0590"/>
<evidence type="ECO:0000256" key="6">
    <source>
        <dbReference type="ARBA" id="ARBA00022723"/>
    </source>
</evidence>
<dbReference type="Gene3D" id="3.40.50.1980">
    <property type="entry name" value="Nitrogenase molybdenum iron protein domain"/>
    <property type="match status" value="2"/>
</dbReference>
<dbReference type="UniPathway" id="UPA00031">
    <property type="reaction ID" value="UER00014"/>
</dbReference>
<comment type="catalytic activity">
    <reaction evidence="10 11 12">
        <text>L-histidinol + 2 NAD(+) + H2O = L-histidine + 2 NADH + 3 H(+)</text>
        <dbReference type="Rhea" id="RHEA:20641"/>
        <dbReference type="ChEBI" id="CHEBI:15377"/>
        <dbReference type="ChEBI" id="CHEBI:15378"/>
        <dbReference type="ChEBI" id="CHEBI:57540"/>
        <dbReference type="ChEBI" id="CHEBI:57595"/>
        <dbReference type="ChEBI" id="CHEBI:57699"/>
        <dbReference type="ChEBI" id="CHEBI:57945"/>
        <dbReference type="EC" id="1.1.1.23"/>
    </reaction>
</comment>
<accession>E3GYK7</accession>
<dbReference type="HAMAP" id="MF_01024">
    <property type="entry name" value="HisD"/>
    <property type="match status" value="1"/>
</dbReference>
<dbReference type="PIRSF" id="PIRSF000099">
    <property type="entry name" value="Histidinol_dh"/>
    <property type="match status" value="1"/>
</dbReference>
<evidence type="ECO:0000256" key="12">
    <source>
        <dbReference type="PIRNR" id="PIRNR000099"/>
    </source>
</evidence>
<dbReference type="PROSITE" id="PS00611">
    <property type="entry name" value="HISOL_DEHYDROGENASE"/>
    <property type="match status" value="1"/>
</dbReference>
<organism evidence="18 19">
    <name type="scientific">Methanothermus fervidus (strain ATCC 43054 / DSM 2088 / JCM 10308 / V24 S)</name>
    <dbReference type="NCBI Taxonomy" id="523846"/>
    <lineage>
        <taxon>Archaea</taxon>
        <taxon>Methanobacteriati</taxon>
        <taxon>Methanobacteriota</taxon>
        <taxon>Methanomada group</taxon>
        <taxon>Methanobacteria</taxon>
        <taxon>Methanobacteriales</taxon>
        <taxon>Methanothermaceae</taxon>
        <taxon>Methanothermus</taxon>
    </lineage>
</organism>
<feature type="binding site" evidence="11 15">
    <location>
        <position position="254"/>
    </location>
    <ligand>
        <name>substrate</name>
    </ligand>
</feature>
<evidence type="ECO:0000256" key="4">
    <source>
        <dbReference type="ARBA" id="ARBA00012965"/>
    </source>
</evidence>
<keyword evidence="9 11" id="KW-0368">Histidine biosynthesis</keyword>
<evidence type="ECO:0000256" key="17">
    <source>
        <dbReference type="RuleBase" id="RU004175"/>
    </source>
</evidence>
<dbReference type="Pfam" id="PF00815">
    <property type="entry name" value="Histidinol_dh"/>
    <property type="match status" value="1"/>
</dbReference>
<dbReference type="GO" id="GO:0004399">
    <property type="term" value="F:histidinol dehydrogenase activity"/>
    <property type="evidence" value="ECO:0007669"/>
    <property type="project" value="UniProtKB-UniRule"/>
</dbReference>
<dbReference type="GO" id="GO:0005737">
    <property type="term" value="C:cytoplasm"/>
    <property type="evidence" value="ECO:0007669"/>
    <property type="project" value="TreeGrafter"/>
</dbReference>
<feature type="binding site" evidence="11 14">
    <location>
        <position position="206"/>
    </location>
    <ligand>
        <name>NAD(+)</name>
        <dbReference type="ChEBI" id="CHEBI:57540"/>
    </ligand>
</feature>
<evidence type="ECO:0000313" key="18">
    <source>
        <dbReference type="EMBL" id="ADP77389.1"/>
    </source>
</evidence>
<feature type="binding site" evidence="11 15">
    <location>
        <position position="251"/>
    </location>
    <ligand>
        <name>substrate</name>
    </ligand>
</feature>
<feature type="binding site" evidence="11 15">
    <location>
        <position position="320"/>
    </location>
    <ligand>
        <name>substrate</name>
    </ligand>
</feature>
<dbReference type="GO" id="GO:0000105">
    <property type="term" value="P:L-histidine biosynthetic process"/>
    <property type="evidence" value="ECO:0007669"/>
    <property type="project" value="UniProtKB-UniRule"/>
</dbReference>
<evidence type="ECO:0000256" key="2">
    <source>
        <dbReference type="ARBA" id="ARBA00004940"/>
    </source>
</evidence>
<evidence type="ECO:0000256" key="3">
    <source>
        <dbReference type="ARBA" id="ARBA00010178"/>
    </source>
</evidence>
<dbReference type="PANTHER" id="PTHR21256:SF2">
    <property type="entry name" value="HISTIDINE BIOSYNTHESIS TRIFUNCTIONAL PROTEIN"/>
    <property type="match status" value="1"/>
</dbReference>
<comment type="similarity">
    <text evidence="3 11 12 17">Belongs to the histidinol dehydrogenase family.</text>
</comment>
<feature type="binding site" evidence="11 14">
    <location>
        <position position="183"/>
    </location>
    <ligand>
        <name>NAD(+)</name>
        <dbReference type="ChEBI" id="CHEBI:57540"/>
    </ligand>
</feature>
<dbReference type="SUPFAM" id="SSF53720">
    <property type="entry name" value="ALDH-like"/>
    <property type="match status" value="1"/>
</dbReference>
<dbReference type="GO" id="GO:0051287">
    <property type="term" value="F:NAD binding"/>
    <property type="evidence" value="ECO:0007669"/>
    <property type="project" value="InterPro"/>
</dbReference>
<dbReference type="CDD" id="cd06572">
    <property type="entry name" value="Histidinol_dh"/>
    <property type="match status" value="1"/>
</dbReference>
<name>E3GYK7_METFV</name>
<evidence type="ECO:0000313" key="19">
    <source>
        <dbReference type="Proteomes" id="UP000002315"/>
    </source>
</evidence>
<feature type="binding site" evidence="11 16">
    <location>
        <position position="412"/>
    </location>
    <ligand>
        <name>Zn(2+)</name>
        <dbReference type="ChEBI" id="CHEBI:29105"/>
    </ligand>
</feature>
<dbReference type="PRINTS" id="PR00083">
    <property type="entry name" value="HOLDHDRGNASE"/>
</dbReference>
<evidence type="ECO:0000256" key="8">
    <source>
        <dbReference type="ARBA" id="ARBA00023002"/>
    </source>
</evidence>
<feature type="binding site" evidence="11 15">
    <location>
        <position position="407"/>
    </location>
    <ligand>
        <name>substrate</name>
    </ligand>
</feature>
<feature type="binding site" evidence="11 15">
    <location>
        <position position="229"/>
    </location>
    <ligand>
        <name>substrate</name>
    </ligand>
</feature>
<evidence type="ECO:0000256" key="11">
    <source>
        <dbReference type="HAMAP-Rule" id="MF_01024"/>
    </source>
</evidence>
<feature type="active site" description="Proton acceptor" evidence="11 13">
    <location>
        <position position="320"/>
    </location>
</feature>
<feature type="binding site" evidence="11 16">
    <location>
        <position position="251"/>
    </location>
    <ligand>
        <name>Zn(2+)</name>
        <dbReference type="ChEBI" id="CHEBI:29105"/>
    </ligand>
</feature>
<dbReference type="FunFam" id="3.40.50.1980:FF:000026">
    <property type="entry name" value="Histidinol dehydrogenase"/>
    <property type="match status" value="1"/>
</dbReference>
<dbReference type="AlphaFoldDB" id="E3GYK7"/>
<evidence type="ECO:0000256" key="14">
    <source>
        <dbReference type="PIRSR" id="PIRSR000099-2"/>
    </source>
</evidence>
<feature type="binding site" evidence="11 15">
    <location>
        <position position="353"/>
    </location>
    <ligand>
        <name>substrate</name>
    </ligand>
</feature>
<dbReference type="GO" id="GO:0008270">
    <property type="term" value="F:zinc ion binding"/>
    <property type="evidence" value="ECO:0007669"/>
    <property type="project" value="UniProtKB-UniRule"/>
</dbReference>
<dbReference type="KEGG" id="mfv:Mfer_0590"/>
<dbReference type="InterPro" id="IPR022695">
    <property type="entry name" value="Histidinol_DH_monofunct"/>
</dbReference>